<name>A0A8H6Y0I7_9AGAR</name>
<comment type="caution">
    <text evidence="1">The sequence shown here is derived from an EMBL/GenBank/DDBJ whole genome shotgun (WGS) entry which is preliminary data.</text>
</comment>
<dbReference type="Proteomes" id="UP000620124">
    <property type="component" value="Unassembled WGS sequence"/>
</dbReference>
<evidence type="ECO:0000313" key="2">
    <source>
        <dbReference type="Proteomes" id="UP000620124"/>
    </source>
</evidence>
<proteinExistence type="predicted"/>
<gene>
    <name evidence="1" type="ORF">MVEN_01296100</name>
</gene>
<organism evidence="1 2">
    <name type="scientific">Mycena venus</name>
    <dbReference type="NCBI Taxonomy" id="2733690"/>
    <lineage>
        <taxon>Eukaryota</taxon>
        <taxon>Fungi</taxon>
        <taxon>Dikarya</taxon>
        <taxon>Basidiomycota</taxon>
        <taxon>Agaricomycotina</taxon>
        <taxon>Agaricomycetes</taxon>
        <taxon>Agaricomycetidae</taxon>
        <taxon>Agaricales</taxon>
        <taxon>Marasmiineae</taxon>
        <taxon>Mycenaceae</taxon>
        <taxon>Mycena</taxon>
    </lineage>
</organism>
<reference evidence="1" key="1">
    <citation type="submission" date="2020-05" db="EMBL/GenBank/DDBJ databases">
        <title>Mycena genomes resolve the evolution of fungal bioluminescence.</title>
        <authorList>
            <person name="Tsai I.J."/>
        </authorList>
    </citation>
    <scope>NUCLEOTIDE SEQUENCE</scope>
    <source>
        <strain evidence="1">CCC161011</strain>
    </source>
</reference>
<dbReference type="AlphaFoldDB" id="A0A8H6Y0I7"/>
<sequence>MAVRAYCMPSYRSASKRDDIKTADSNSADLVAQVQKLSSKAQLQLVIQSIIHRGQSGAANYSQELAGKLPAPLLMWTWHGKRYLGAAHGVGKSTPVSFTYFCSVPPMSLIPDVLDPARTKKSKPSKSNAAQSNEVNYYLVRAVHLAQLAASHETLTANGEMGIPDYP</sequence>
<dbReference type="GO" id="GO:0005975">
    <property type="term" value="P:carbohydrate metabolic process"/>
    <property type="evidence" value="ECO:0007669"/>
    <property type="project" value="InterPro"/>
</dbReference>
<dbReference type="EMBL" id="JACAZI010000010">
    <property type="protein sequence ID" value="KAF7349951.1"/>
    <property type="molecule type" value="Genomic_DNA"/>
</dbReference>
<dbReference type="InterPro" id="IPR012341">
    <property type="entry name" value="6hp_glycosidase-like_sf"/>
</dbReference>
<protein>
    <submittedName>
        <fullName evidence="1">LanC-like protein 2</fullName>
    </submittedName>
</protein>
<dbReference type="Gene3D" id="1.50.10.10">
    <property type="match status" value="1"/>
</dbReference>
<evidence type="ECO:0000313" key="1">
    <source>
        <dbReference type="EMBL" id="KAF7349951.1"/>
    </source>
</evidence>
<keyword evidence="2" id="KW-1185">Reference proteome</keyword>
<dbReference type="OrthoDB" id="10257263at2759"/>
<accession>A0A8H6Y0I7</accession>